<feature type="domain" description="STAS" evidence="2">
    <location>
        <begin position="37"/>
        <end position="121"/>
    </location>
</feature>
<dbReference type="Proteomes" id="UP000534286">
    <property type="component" value="Unassembled WGS sequence"/>
</dbReference>
<dbReference type="AlphaFoldDB" id="A0A7W7S0K8"/>
<organism evidence="3 4">
    <name type="scientific">Streptosporangium album</name>
    <dbReference type="NCBI Taxonomy" id="47479"/>
    <lineage>
        <taxon>Bacteria</taxon>
        <taxon>Bacillati</taxon>
        <taxon>Actinomycetota</taxon>
        <taxon>Actinomycetes</taxon>
        <taxon>Streptosporangiales</taxon>
        <taxon>Streptosporangiaceae</taxon>
        <taxon>Streptosporangium</taxon>
    </lineage>
</organism>
<dbReference type="EMBL" id="JACHJU010000002">
    <property type="protein sequence ID" value="MBB4941688.1"/>
    <property type="molecule type" value="Genomic_DNA"/>
</dbReference>
<protein>
    <submittedName>
        <fullName evidence="3">Anti-anti-sigma factor</fullName>
    </submittedName>
</protein>
<feature type="region of interest" description="Disordered" evidence="1">
    <location>
        <begin position="1"/>
        <end position="20"/>
    </location>
</feature>
<accession>A0A7W7S0K8</accession>
<keyword evidence="4" id="KW-1185">Reference proteome</keyword>
<dbReference type="Gene3D" id="3.30.750.24">
    <property type="entry name" value="STAS domain"/>
    <property type="match status" value="1"/>
</dbReference>
<reference evidence="3 4" key="1">
    <citation type="submission" date="2020-08" db="EMBL/GenBank/DDBJ databases">
        <title>Sequencing the genomes of 1000 actinobacteria strains.</title>
        <authorList>
            <person name="Klenk H.-P."/>
        </authorList>
    </citation>
    <scope>NUCLEOTIDE SEQUENCE [LARGE SCALE GENOMIC DNA]</scope>
    <source>
        <strain evidence="3 4">DSM 43023</strain>
    </source>
</reference>
<sequence>MEMNEPTLRPSGRPAGGAETLPPSWVPLQVIVQVGSDGMTVLSIRGELDIAAERPLRELVGVVISRDTPNALLDLSDVTFCDTSGLQALYLCGEDARALGGTLVLTGLPERMLWLLKISGLGCAFTPVVRASGRSGPPCRPSSDRE</sequence>
<dbReference type="CDD" id="cd07043">
    <property type="entry name" value="STAS_anti-anti-sigma_factors"/>
    <property type="match status" value="1"/>
</dbReference>
<gene>
    <name evidence="3" type="ORF">FHR32_006065</name>
</gene>
<dbReference type="InterPro" id="IPR058548">
    <property type="entry name" value="MlaB-like_STAS"/>
</dbReference>
<proteinExistence type="predicted"/>
<evidence type="ECO:0000256" key="1">
    <source>
        <dbReference type="SAM" id="MobiDB-lite"/>
    </source>
</evidence>
<evidence type="ECO:0000313" key="4">
    <source>
        <dbReference type="Proteomes" id="UP000534286"/>
    </source>
</evidence>
<dbReference type="PROSITE" id="PS50801">
    <property type="entry name" value="STAS"/>
    <property type="match status" value="1"/>
</dbReference>
<dbReference type="SUPFAM" id="SSF52091">
    <property type="entry name" value="SpoIIaa-like"/>
    <property type="match status" value="1"/>
</dbReference>
<name>A0A7W7S0K8_9ACTN</name>
<dbReference type="Pfam" id="PF13466">
    <property type="entry name" value="STAS_2"/>
    <property type="match status" value="1"/>
</dbReference>
<evidence type="ECO:0000259" key="2">
    <source>
        <dbReference type="PROSITE" id="PS50801"/>
    </source>
</evidence>
<dbReference type="PANTHER" id="PTHR33495:SF2">
    <property type="entry name" value="ANTI-SIGMA FACTOR ANTAGONIST TM_1081-RELATED"/>
    <property type="match status" value="1"/>
</dbReference>
<evidence type="ECO:0000313" key="3">
    <source>
        <dbReference type="EMBL" id="MBB4941688.1"/>
    </source>
</evidence>
<comment type="caution">
    <text evidence="3">The sequence shown here is derived from an EMBL/GenBank/DDBJ whole genome shotgun (WGS) entry which is preliminary data.</text>
</comment>
<dbReference type="InterPro" id="IPR002645">
    <property type="entry name" value="STAS_dom"/>
</dbReference>
<dbReference type="PANTHER" id="PTHR33495">
    <property type="entry name" value="ANTI-SIGMA FACTOR ANTAGONIST TM_1081-RELATED-RELATED"/>
    <property type="match status" value="1"/>
</dbReference>
<dbReference type="GO" id="GO:0043856">
    <property type="term" value="F:anti-sigma factor antagonist activity"/>
    <property type="evidence" value="ECO:0007669"/>
    <property type="project" value="TreeGrafter"/>
</dbReference>
<dbReference type="InterPro" id="IPR036513">
    <property type="entry name" value="STAS_dom_sf"/>
</dbReference>